<proteinExistence type="predicted"/>
<name>A0ABR8ZBT9_9FLAO</name>
<reference evidence="1 2" key="1">
    <citation type="submission" date="2020-09" db="EMBL/GenBank/DDBJ databases">
        <title>Genome seq and assembly of Chryseobacterium sp.</title>
        <authorList>
            <person name="Chhetri G."/>
        </authorList>
    </citation>
    <scope>NUCLEOTIDE SEQUENCE [LARGE SCALE GENOMIC DNA]</scope>
    <source>
        <strain evidence="1 2">GCR10</strain>
    </source>
</reference>
<dbReference type="Proteomes" id="UP000637299">
    <property type="component" value="Unassembled WGS sequence"/>
</dbReference>
<evidence type="ECO:0000313" key="1">
    <source>
        <dbReference type="EMBL" id="MBD8082713.1"/>
    </source>
</evidence>
<comment type="caution">
    <text evidence="1">The sequence shown here is derived from an EMBL/GenBank/DDBJ whole genome shotgun (WGS) entry which is preliminary data.</text>
</comment>
<evidence type="ECO:0008006" key="3">
    <source>
        <dbReference type="Google" id="ProtNLM"/>
    </source>
</evidence>
<dbReference type="RefSeq" id="WP_191736693.1">
    <property type="nucleotide sequence ID" value="NZ_JACYFS010000002.1"/>
</dbReference>
<protein>
    <recommendedName>
        <fullName evidence="3">Outer membrane protein beta-barrel domain-containing protein</fullName>
    </recommendedName>
</protein>
<evidence type="ECO:0000313" key="2">
    <source>
        <dbReference type="Proteomes" id="UP000637299"/>
    </source>
</evidence>
<dbReference type="EMBL" id="JACYFS010000002">
    <property type="protein sequence ID" value="MBD8082713.1"/>
    <property type="molecule type" value="Genomic_DNA"/>
</dbReference>
<gene>
    <name evidence="1" type="ORF">IC610_09810</name>
</gene>
<accession>A0ABR8ZBT9</accession>
<keyword evidence="2" id="KW-1185">Reference proteome</keyword>
<sequence length="186" mass="21058">MNKYLCSIFCVIISLKTFSQEKSNKLGLFGVVEANVGFDVAAMIKENQATNEYERQHLDPGKFNYGFVAQVGYQPLNWFALGTGVRYSYVDPNFHVIYWTVQPFFIVSNPKDEEFTFISAHFGTQINKTASENAKLYGLSVGFFEPINKNLGNKFQINLEVQNFDGNSTFFVGFAYGIAIFSNKNL</sequence>
<organism evidence="1 2">
    <name type="scientific">Chryseobacterium caseinilyticum</name>
    <dbReference type="NCBI Taxonomy" id="2771428"/>
    <lineage>
        <taxon>Bacteria</taxon>
        <taxon>Pseudomonadati</taxon>
        <taxon>Bacteroidota</taxon>
        <taxon>Flavobacteriia</taxon>
        <taxon>Flavobacteriales</taxon>
        <taxon>Weeksellaceae</taxon>
        <taxon>Chryseobacterium group</taxon>
        <taxon>Chryseobacterium</taxon>
    </lineage>
</organism>